<dbReference type="InterPro" id="IPR049449">
    <property type="entry name" value="TesB_ACOT8-like_N"/>
</dbReference>
<sequence length="260" mass="28597">MGLFEQDTAVQRISETRWQANLVPGWRIGEMMNGGYLLAIAGRVMGEALPQSDPLSINAFYLAPAFVGPMICEVEILRLGKNTSQAVVKMYQNDELKVQVTGACCDLDSLSGPTWLRTERADIPEWEELVPTPNTAIELGQRMDLRLSQGQSFMKDGKGDGRGEFQGWIRHSDGAPTDALSLLFFSDAFPPPAFSLFGAVGWVPTIELTVQVRAKPAPGPIQAYLWSNYLTEGITEEDGLFWDNTGKLVAISRQSAKVRA</sequence>
<dbReference type="PANTHER" id="PTHR38110">
    <property type="entry name" value="CHROMOSOME 23, WHOLE GENOME SHOTGUN SEQUENCE"/>
    <property type="match status" value="1"/>
</dbReference>
<gene>
    <name evidence="3" type="ORF">IMCC3088_1622</name>
</gene>
<evidence type="ECO:0000313" key="3">
    <source>
        <dbReference type="EMBL" id="EGG29580.1"/>
    </source>
</evidence>
<dbReference type="InterPro" id="IPR029069">
    <property type="entry name" value="HotDog_dom_sf"/>
</dbReference>
<protein>
    <submittedName>
        <fullName evidence="3">Uncharacterized protein</fullName>
    </submittedName>
</protein>
<evidence type="ECO:0000313" key="4">
    <source>
        <dbReference type="Proteomes" id="UP000005615"/>
    </source>
</evidence>
<dbReference type="AlphaFoldDB" id="F3L255"/>
<dbReference type="OrthoDB" id="7059210at2"/>
<dbReference type="RefSeq" id="WP_009575853.1">
    <property type="nucleotide sequence ID" value="NZ_AEIG01000042.1"/>
</dbReference>
<proteinExistence type="predicted"/>
<feature type="domain" description="Acyl-CoA thioesterase-like N-terminal HotDog" evidence="1">
    <location>
        <begin position="24"/>
        <end position="101"/>
    </location>
</feature>
<dbReference type="InterPro" id="IPR049450">
    <property type="entry name" value="ACOT8-like_C"/>
</dbReference>
<dbReference type="Proteomes" id="UP000005615">
    <property type="component" value="Unassembled WGS sequence"/>
</dbReference>
<dbReference type="PANTHER" id="PTHR38110:SF1">
    <property type="entry name" value="THIOESTERASE DOMAIN-CONTAINING PROTEIN"/>
    <property type="match status" value="1"/>
</dbReference>
<dbReference type="eggNOG" id="COG2050">
    <property type="taxonomic scope" value="Bacteria"/>
</dbReference>
<evidence type="ECO:0000259" key="2">
    <source>
        <dbReference type="Pfam" id="PF20789"/>
    </source>
</evidence>
<dbReference type="InterPro" id="IPR052389">
    <property type="entry name" value="Sec_Metab_Biosynth-Assoc"/>
</dbReference>
<feature type="domain" description="Acyl-CoA thioesterase-like C-terminal" evidence="2">
    <location>
        <begin position="132"/>
        <end position="256"/>
    </location>
</feature>
<dbReference type="Pfam" id="PF20789">
    <property type="entry name" value="4HBT_3C"/>
    <property type="match status" value="1"/>
</dbReference>
<dbReference type="Gene3D" id="2.40.160.210">
    <property type="entry name" value="Acyl-CoA thioesterase, double hotdog domain"/>
    <property type="match status" value="1"/>
</dbReference>
<name>F3L255_9GAMM</name>
<organism evidence="3 4">
    <name type="scientific">Aequoribacter fuscus</name>
    <dbReference type="NCBI Taxonomy" id="2518989"/>
    <lineage>
        <taxon>Bacteria</taxon>
        <taxon>Pseudomonadati</taxon>
        <taxon>Pseudomonadota</taxon>
        <taxon>Gammaproteobacteria</taxon>
        <taxon>Cellvibrionales</taxon>
        <taxon>Halieaceae</taxon>
        <taxon>Aequoribacter</taxon>
    </lineage>
</organism>
<dbReference type="EMBL" id="AEIG01000042">
    <property type="protein sequence ID" value="EGG29580.1"/>
    <property type="molecule type" value="Genomic_DNA"/>
</dbReference>
<reference evidence="3 4" key="1">
    <citation type="journal article" date="2011" name="J. Bacteriol.">
        <title>Genome sequence of strain IMCC3088, a proteorhodopsin-containing marine bacterium belonging to the OM60/NOR5 clade.</title>
        <authorList>
            <person name="Jang Y."/>
            <person name="Oh H.M."/>
            <person name="Kang I."/>
            <person name="Lee K."/>
            <person name="Yang S.J."/>
            <person name="Cho J.C."/>
        </authorList>
    </citation>
    <scope>NUCLEOTIDE SEQUENCE [LARGE SCALE GENOMIC DNA]</scope>
    <source>
        <strain evidence="3 4">IMCC3088</strain>
    </source>
</reference>
<keyword evidence="4" id="KW-1185">Reference proteome</keyword>
<dbReference type="SUPFAM" id="SSF54637">
    <property type="entry name" value="Thioesterase/thiol ester dehydrase-isomerase"/>
    <property type="match status" value="2"/>
</dbReference>
<comment type="caution">
    <text evidence="3">The sequence shown here is derived from an EMBL/GenBank/DDBJ whole genome shotgun (WGS) entry which is preliminary data.</text>
</comment>
<dbReference type="Pfam" id="PF13622">
    <property type="entry name" value="4HBT_3"/>
    <property type="match status" value="1"/>
</dbReference>
<accession>F3L255</accession>
<evidence type="ECO:0000259" key="1">
    <source>
        <dbReference type="Pfam" id="PF13622"/>
    </source>
</evidence>
<dbReference type="InterPro" id="IPR042171">
    <property type="entry name" value="Acyl-CoA_hotdog"/>
</dbReference>
<dbReference type="STRING" id="2518989.IMCC3088_1622"/>